<sequence length="180" mass="19437">MSASSLISRVKDMASHVVDTFFPSDSYEDEEDVMESNAEPTAQIHQAEYAMEQRRVVNGGTVSFSGASYGASTSTPRTPSTGDGGGTPLTVHTTKVAELKVRIHRPRRYDDVGAAVKQLKQGIAVTVNFDCLNGPERRRVCDFLNGACYVLHGTARVISSTIILYAPKGVDVTEMVAKPL</sequence>
<organism evidence="6 7">
    <name type="scientific">Selenomonas infelix ATCC 43532</name>
    <dbReference type="NCBI Taxonomy" id="679201"/>
    <lineage>
        <taxon>Bacteria</taxon>
        <taxon>Bacillati</taxon>
        <taxon>Bacillota</taxon>
        <taxon>Negativicutes</taxon>
        <taxon>Selenomonadales</taxon>
        <taxon>Selenomonadaceae</taxon>
        <taxon>Selenomonas</taxon>
    </lineage>
</organism>
<keyword evidence="7" id="KW-1185">Reference proteome</keyword>
<dbReference type="eggNOG" id="COG1799">
    <property type="taxonomic scope" value="Bacteria"/>
</dbReference>
<evidence type="ECO:0000313" key="6">
    <source>
        <dbReference type="EMBL" id="EHG22619.1"/>
    </source>
</evidence>
<keyword evidence="1" id="KW-0132">Cell division</keyword>
<keyword evidence="3" id="KW-0131">Cell cycle</keyword>
<dbReference type="GO" id="GO:0000917">
    <property type="term" value="P:division septum assembly"/>
    <property type="evidence" value="ECO:0007669"/>
    <property type="project" value="UniProtKB-KW"/>
</dbReference>
<dbReference type="RefSeq" id="WP_006691458.1">
    <property type="nucleotide sequence ID" value="NZ_JH376797.1"/>
</dbReference>
<reference evidence="6 7" key="1">
    <citation type="submission" date="2011-08" db="EMBL/GenBank/DDBJ databases">
        <title>The Genome Sequence of Selenomonas infelix ATCC 43532.</title>
        <authorList>
            <consortium name="The Broad Institute Genome Sequencing Platform"/>
            <person name="Earl A."/>
            <person name="Ward D."/>
            <person name="Feldgarden M."/>
            <person name="Gevers D."/>
            <person name="Izard J."/>
            <person name="Blanton J.M."/>
            <person name="Baranova O.V."/>
            <person name="Dewhirst F.E."/>
            <person name="Young S.K."/>
            <person name="Zeng Q."/>
            <person name="Gargeya S."/>
            <person name="Fitzgerald M."/>
            <person name="Haas B."/>
            <person name="Abouelleil A."/>
            <person name="Alvarado L."/>
            <person name="Arachchi H.M."/>
            <person name="Berlin A."/>
            <person name="Brown A."/>
            <person name="Chapman S.B."/>
            <person name="Chen Z."/>
            <person name="Dunbar C."/>
            <person name="Freedman E."/>
            <person name="Gearin G."/>
            <person name="Gellesch M."/>
            <person name="Goldberg J."/>
            <person name="Griggs A."/>
            <person name="Gujja S."/>
            <person name="Heiman D."/>
            <person name="Howarth C."/>
            <person name="Larson L."/>
            <person name="Lui A."/>
            <person name="MacDonald P.J.P."/>
            <person name="Montmayeur A."/>
            <person name="Murphy C."/>
            <person name="Neiman D."/>
            <person name="Pearson M."/>
            <person name="Priest M."/>
            <person name="Roberts A."/>
            <person name="Saif S."/>
            <person name="Shea T."/>
            <person name="Shenoy N."/>
            <person name="Sisk P."/>
            <person name="Stolte C."/>
            <person name="Sykes S."/>
            <person name="Wortman J."/>
            <person name="Nusbaum C."/>
            <person name="Birren B."/>
        </authorList>
    </citation>
    <scope>NUCLEOTIDE SEQUENCE [LARGE SCALE GENOMIC DNA]</scope>
    <source>
        <strain evidence="6 7">ATCC 43532</strain>
    </source>
</reference>
<dbReference type="STRING" id="679201.HMPREF9334_00004"/>
<dbReference type="Pfam" id="PF04472">
    <property type="entry name" value="SepF"/>
    <property type="match status" value="1"/>
</dbReference>
<evidence type="ECO:0008006" key="8">
    <source>
        <dbReference type="Google" id="ProtNLM"/>
    </source>
</evidence>
<evidence type="ECO:0000256" key="3">
    <source>
        <dbReference type="ARBA" id="ARBA00023306"/>
    </source>
</evidence>
<evidence type="ECO:0000313" key="7">
    <source>
        <dbReference type="Proteomes" id="UP000004129"/>
    </source>
</evidence>
<evidence type="ECO:0000256" key="1">
    <source>
        <dbReference type="ARBA" id="ARBA00022618"/>
    </source>
</evidence>
<dbReference type="OrthoDB" id="9815206at2"/>
<dbReference type="PANTHER" id="PTHR35798:SF1">
    <property type="entry name" value="CELL DIVISION PROTEIN SEPF"/>
    <property type="match status" value="1"/>
</dbReference>
<dbReference type="Gene3D" id="3.30.110.150">
    <property type="entry name" value="SepF-like protein"/>
    <property type="match status" value="1"/>
</dbReference>
<dbReference type="InterPro" id="IPR038594">
    <property type="entry name" value="SepF-like_sf"/>
</dbReference>
<gene>
    <name evidence="6" type="ORF">HMPREF9334_00004</name>
</gene>
<comment type="caution">
    <text evidence="6">The sequence shown here is derived from an EMBL/GenBank/DDBJ whole genome shotgun (WGS) entry which is preliminary data.</text>
</comment>
<dbReference type="EMBL" id="ACZM01000001">
    <property type="protein sequence ID" value="EHG22619.1"/>
    <property type="molecule type" value="Genomic_DNA"/>
</dbReference>
<dbReference type="AlphaFoldDB" id="G5GL74"/>
<comment type="function">
    <text evidence="4">Cell division protein that is part of the divisome complex and is recruited early to the Z-ring. Probably stimulates Z-ring formation, perhaps through the cross-linking of FtsZ protofilaments. Its function overlaps with FtsA.</text>
</comment>
<evidence type="ECO:0000256" key="2">
    <source>
        <dbReference type="ARBA" id="ARBA00023210"/>
    </source>
</evidence>
<dbReference type="InterPro" id="IPR023052">
    <property type="entry name" value="Cell_div_SepF"/>
</dbReference>
<accession>G5GL74</accession>
<dbReference type="PATRIC" id="fig|679201.3.peg.3"/>
<feature type="region of interest" description="Disordered" evidence="5">
    <location>
        <begin position="68"/>
        <end position="90"/>
    </location>
</feature>
<protein>
    <recommendedName>
        <fullName evidence="8">Cell division protein SepF</fullName>
    </recommendedName>
</protein>
<evidence type="ECO:0000256" key="4">
    <source>
        <dbReference type="ARBA" id="ARBA00044936"/>
    </source>
</evidence>
<feature type="compositionally biased region" description="Polar residues" evidence="5">
    <location>
        <begin position="68"/>
        <end position="81"/>
    </location>
</feature>
<keyword evidence="2" id="KW-0717">Septation</keyword>
<dbReference type="PANTHER" id="PTHR35798">
    <property type="entry name" value="CELL DIVISION PROTEIN SEPF"/>
    <property type="match status" value="1"/>
</dbReference>
<dbReference type="HOGENOM" id="CLU_078499_4_0_9"/>
<name>G5GL74_9FIRM</name>
<dbReference type="Proteomes" id="UP000004129">
    <property type="component" value="Unassembled WGS sequence"/>
</dbReference>
<evidence type="ECO:0000256" key="5">
    <source>
        <dbReference type="SAM" id="MobiDB-lite"/>
    </source>
</evidence>
<proteinExistence type="predicted"/>
<dbReference type="InterPro" id="IPR007561">
    <property type="entry name" value="Cell_div_SepF/SepF-rel"/>
</dbReference>